<protein>
    <submittedName>
        <fullName evidence="2">Uncharacterized protein</fullName>
    </submittedName>
</protein>
<proteinExistence type="predicted"/>
<evidence type="ECO:0000256" key="1">
    <source>
        <dbReference type="SAM" id="MobiDB-lite"/>
    </source>
</evidence>
<comment type="caution">
    <text evidence="2">The sequence shown here is derived from an EMBL/GenBank/DDBJ whole genome shotgun (WGS) entry which is preliminary data.</text>
</comment>
<feature type="compositionally biased region" description="Polar residues" evidence="1">
    <location>
        <begin position="1"/>
        <end position="10"/>
    </location>
</feature>
<feature type="region of interest" description="Disordered" evidence="1">
    <location>
        <begin position="1"/>
        <end position="23"/>
    </location>
</feature>
<name>A0A1F7Z652_9BACT</name>
<dbReference type="STRING" id="1802505.A3D01_06210"/>
<accession>A0A1F7Z652</accession>
<reference evidence="2 3" key="1">
    <citation type="journal article" date="2016" name="Nat. Commun.">
        <title>Thousands of microbial genomes shed light on interconnected biogeochemical processes in an aquifer system.</title>
        <authorList>
            <person name="Anantharaman K."/>
            <person name="Brown C.T."/>
            <person name="Hug L.A."/>
            <person name="Sharon I."/>
            <person name="Castelle C.J."/>
            <person name="Probst A.J."/>
            <person name="Thomas B.C."/>
            <person name="Singh A."/>
            <person name="Wilkins M.J."/>
            <person name="Karaoz U."/>
            <person name="Brodie E.L."/>
            <person name="Williams K.H."/>
            <person name="Hubbard S.S."/>
            <person name="Banfield J.F."/>
        </authorList>
    </citation>
    <scope>NUCLEOTIDE SEQUENCE [LARGE SCALE GENOMIC DNA]</scope>
</reference>
<dbReference type="Proteomes" id="UP000177169">
    <property type="component" value="Unassembled WGS sequence"/>
</dbReference>
<organism evidence="2 3">
    <name type="scientific">Candidatus Woesebacteria bacterium RIFCSPHIGHO2_02_FULL_39_13</name>
    <dbReference type="NCBI Taxonomy" id="1802505"/>
    <lineage>
        <taxon>Bacteria</taxon>
        <taxon>Candidatus Woeseibacteriota</taxon>
    </lineage>
</organism>
<gene>
    <name evidence="2" type="ORF">A3D01_06210</name>
</gene>
<evidence type="ECO:0000313" key="2">
    <source>
        <dbReference type="EMBL" id="OGM34930.1"/>
    </source>
</evidence>
<dbReference type="EMBL" id="MGGR01000001">
    <property type="protein sequence ID" value="OGM34930.1"/>
    <property type="molecule type" value="Genomic_DNA"/>
</dbReference>
<dbReference type="AlphaFoldDB" id="A0A1F7Z652"/>
<evidence type="ECO:0000313" key="3">
    <source>
        <dbReference type="Proteomes" id="UP000177169"/>
    </source>
</evidence>
<sequence length="181" mass="20691">MSNELVNQPKVSKDPSTRLPEATKGQIKTICSNSEVEQKRRVNHYQVMQGNTFALKSGKYSKIHPTPSHILNYLDFIDDLQLDHPQELIQVMVRIMKSNLKRITLKEHIELSDGGIGNKQLTQIMKDTFVMAQTVGSVVAVNEAQMHNKRFDIKDIQSLGNEERNIALRVVRETLQRLREG</sequence>